<dbReference type="AlphaFoldDB" id="A0A2L2YZE0"/>
<keyword evidence="2" id="KW-0695">RNA-directed DNA polymerase</keyword>
<evidence type="ECO:0000313" key="2">
    <source>
        <dbReference type="EMBL" id="LAA13436.1"/>
    </source>
</evidence>
<dbReference type="OrthoDB" id="6511285at2759"/>
<dbReference type="InterPro" id="IPR020847">
    <property type="entry name" value="AP_endonuclease_F1_BS"/>
</dbReference>
<dbReference type="GO" id="GO:0003677">
    <property type="term" value="F:DNA binding"/>
    <property type="evidence" value="ECO:0007669"/>
    <property type="project" value="InterPro"/>
</dbReference>
<keyword evidence="2" id="KW-0808">Transferase</keyword>
<dbReference type="EMBL" id="IAAA01071787">
    <property type="protein sequence ID" value="LAA13436.1"/>
    <property type="molecule type" value="mRNA"/>
</dbReference>
<organism evidence="2">
    <name type="scientific">Parasteatoda tepidariorum</name>
    <name type="common">Common house spider</name>
    <name type="synonym">Achaearanea tepidariorum</name>
    <dbReference type="NCBI Taxonomy" id="114398"/>
    <lineage>
        <taxon>Eukaryota</taxon>
        <taxon>Metazoa</taxon>
        <taxon>Ecdysozoa</taxon>
        <taxon>Arthropoda</taxon>
        <taxon>Chelicerata</taxon>
        <taxon>Arachnida</taxon>
        <taxon>Araneae</taxon>
        <taxon>Araneomorphae</taxon>
        <taxon>Entelegynae</taxon>
        <taxon>Araneoidea</taxon>
        <taxon>Theridiidae</taxon>
        <taxon>Parasteatoda</taxon>
    </lineage>
</organism>
<name>A0A2L2YZE0_PARTP</name>
<sequence length="74" mass="8552">MQQTTKNNILICHWNAGGLRPKINDLKIFCQQYNPDIILLQETKLKPNEPIKICNYAFFHTPRSNCTRGQYGGT</sequence>
<dbReference type="GO" id="GO:0004519">
    <property type="term" value="F:endonuclease activity"/>
    <property type="evidence" value="ECO:0007669"/>
    <property type="project" value="InterPro"/>
</dbReference>
<dbReference type="PROSITE" id="PS00726">
    <property type="entry name" value="AP_NUCLEASE_F1_1"/>
    <property type="match status" value="1"/>
</dbReference>
<dbReference type="InterPro" id="IPR005135">
    <property type="entry name" value="Endo/exonuclease/phosphatase"/>
</dbReference>
<proteinExistence type="evidence at transcript level"/>
<dbReference type="Gene3D" id="3.60.10.10">
    <property type="entry name" value="Endonuclease/exonuclease/phosphatase"/>
    <property type="match status" value="1"/>
</dbReference>
<dbReference type="GO" id="GO:0003964">
    <property type="term" value="F:RNA-directed DNA polymerase activity"/>
    <property type="evidence" value="ECO:0007669"/>
    <property type="project" value="UniProtKB-KW"/>
</dbReference>
<dbReference type="GO" id="GO:0006281">
    <property type="term" value="P:DNA repair"/>
    <property type="evidence" value="ECO:0007669"/>
    <property type="project" value="InterPro"/>
</dbReference>
<feature type="domain" description="Endonuclease/exonuclease/phosphatase" evidence="1">
    <location>
        <begin position="13"/>
        <end position="73"/>
    </location>
</feature>
<evidence type="ECO:0000259" key="1">
    <source>
        <dbReference type="Pfam" id="PF03372"/>
    </source>
</evidence>
<accession>A0A2L2YZE0</accession>
<dbReference type="Pfam" id="PF03372">
    <property type="entry name" value="Exo_endo_phos"/>
    <property type="match status" value="1"/>
</dbReference>
<dbReference type="SUPFAM" id="SSF56219">
    <property type="entry name" value="DNase I-like"/>
    <property type="match status" value="1"/>
</dbReference>
<keyword evidence="2" id="KW-0548">Nucleotidyltransferase</keyword>
<reference evidence="2" key="1">
    <citation type="journal article" date="2016" name="Mol. Ecol. Resour.">
        <title>Evaluation of the impact of RNA preservation methods of spiders for de novo transcriptome assembly.</title>
        <authorList>
            <person name="Kono N."/>
            <person name="Nakamura H."/>
            <person name="Ito Y."/>
            <person name="Tomita M."/>
            <person name="Arakawa K."/>
        </authorList>
    </citation>
    <scope>NUCLEOTIDE SEQUENCE</scope>
    <source>
        <tissue evidence="2">Whole body</tissue>
    </source>
</reference>
<protein>
    <submittedName>
        <fullName evidence="2">RNA-directed DNA polymerase from mobile element jockey</fullName>
    </submittedName>
</protein>
<dbReference type="InterPro" id="IPR036691">
    <property type="entry name" value="Endo/exonu/phosph_ase_sf"/>
</dbReference>